<protein>
    <submittedName>
        <fullName evidence="2">Uncharacterized protein</fullName>
    </submittedName>
</protein>
<dbReference type="Proteomes" id="UP000199584">
    <property type="component" value="Unassembled WGS sequence"/>
</dbReference>
<dbReference type="AlphaFoldDB" id="A0A1I6DWT5"/>
<proteinExistence type="predicted"/>
<gene>
    <name evidence="2" type="ORF">SAMN05660706_11963</name>
</gene>
<keyword evidence="1" id="KW-0472">Membrane</keyword>
<dbReference type="STRING" id="39060.SAMN05660706_11963"/>
<name>A0A1I6DWT5_9FIRM</name>
<evidence type="ECO:0000313" key="2">
    <source>
        <dbReference type="EMBL" id="SFR09801.1"/>
    </source>
</evidence>
<reference evidence="3" key="1">
    <citation type="submission" date="2016-10" db="EMBL/GenBank/DDBJ databases">
        <authorList>
            <person name="Varghese N."/>
            <person name="Submissions S."/>
        </authorList>
    </citation>
    <scope>NUCLEOTIDE SEQUENCE [LARGE SCALE GENOMIC DNA]</scope>
    <source>
        <strain evidence="3">DSM 3669</strain>
    </source>
</reference>
<organism evidence="2 3">
    <name type="scientific">Desulfoscipio geothermicus DSM 3669</name>
    <dbReference type="NCBI Taxonomy" id="1121426"/>
    <lineage>
        <taxon>Bacteria</taxon>
        <taxon>Bacillati</taxon>
        <taxon>Bacillota</taxon>
        <taxon>Clostridia</taxon>
        <taxon>Eubacteriales</taxon>
        <taxon>Desulfallaceae</taxon>
        <taxon>Desulfoscipio</taxon>
    </lineage>
</organism>
<dbReference type="EMBL" id="FOYM01000019">
    <property type="protein sequence ID" value="SFR09801.1"/>
    <property type="molecule type" value="Genomic_DNA"/>
</dbReference>
<accession>A0A1I6DWT5</accession>
<evidence type="ECO:0000256" key="1">
    <source>
        <dbReference type="SAM" id="Phobius"/>
    </source>
</evidence>
<keyword evidence="1" id="KW-0812">Transmembrane</keyword>
<keyword evidence="1" id="KW-1133">Transmembrane helix</keyword>
<keyword evidence="3" id="KW-1185">Reference proteome</keyword>
<feature type="transmembrane region" description="Helical" evidence="1">
    <location>
        <begin position="6"/>
        <end position="29"/>
    </location>
</feature>
<sequence>MDDGPSSVLFLLTFGLVFLNGALVFRIFFSKGTAYPSFSTGGRGKQRNKN</sequence>
<evidence type="ECO:0000313" key="3">
    <source>
        <dbReference type="Proteomes" id="UP000199584"/>
    </source>
</evidence>